<evidence type="ECO:0000313" key="2">
    <source>
        <dbReference type="Proteomes" id="UP000541558"/>
    </source>
</evidence>
<name>A0A8H5FDU5_9AGAR</name>
<organism evidence="1 2">
    <name type="scientific">Ephemerocybe angulata</name>
    <dbReference type="NCBI Taxonomy" id="980116"/>
    <lineage>
        <taxon>Eukaryota</taxon>
        <taxon>Fungi</taxon>
        <taxon>Dikarya</taxon>
        <taxon>Basidiomycota</taxon>
        <taxon>Agaricomycotina</taxon>
        <taxon>Agaricomycetes</taxon>
        <taxon>Agaricomycetidae</taxon>
        <taxon>Agaricales</taxon>
        <taxon>Agaricineae</taxon>
        <taxon>Psathyrellaceae</taxon>
        <taxon>Ephemerocybe</taxon>
    </lineage>
</organism>
<dbReference type="AlphaFoldDB" id="A0A8H5FDU5"/>
<protein>
    <submittedName>
        <fullName evidence="1">Uncharacterized protein</fullName>
    </submittedName>
</protein>
<accession>A0A8H5FDU5</accession>
<dbReference type="EMBL" id="JAACJK010000109">
    <property type="protein sequence ID" value="KAF5333116.1"/>
    <property type="molecule type" value="Genomic_DNA"/>
</dbReference>
<dbReference type="Proteomes" id="UP000541558">
    <property type="component" value="Unassembled WGS sequence"/>
</dbReference>
<reference evidence="1 2" key="1">
    <citation type="journal article" date="2020" name="ISME J.">
        <title>Uncovering the hidden diversity of litter-decomposition mechanisms in mushroom-forming fungi.</title>
        <authorList>
            <person name="Floudas D."/>
            <person name="Bentzer J."/>
            <person name="Ahren D."/>
            <person name="Johansson T."/>
            <person name="Persson P."/>
            <person name="Tunlid A."/>
        </authorList>
    </citation>
    <scope>NUCLEOTIDE SEQUENCE [LARGE SCALE GENOMIC DNA]</scope>
    <source>
        <strain evidence="1 2">CBS 175.51</strain>
    </source>
</reference>
<evidence type="ECO:0000313" key="1">
    <source>
        <dbReference type="EMBL" id="KAF5333116.1"/>
    </source>
</evidence>
<sequence>MPLFQDNPVRSAVAATAAVAVGHYVTMYLVSPNVSQLMQTFVAISAIGALVLLIILHHRQEGQLLTQDQEEYILIGGLALTWIVIVVAWRGLSGGGDRAGVGYPGAGGFSSPKGAAWPHGDYGQFVEEEYYDYY</sequence>
<comment type="caution">
    <text evidence="1">The sequence shown here is derived from an EMBL/GenBank/DDBJ whole genome shotgun (WGS) entry which is preliminary data.</text>
</comment>
<dbReference type="OrthoDB" id="3266871at2759"/>
<keyword evidence="2" id="KW-1185">Reference proteome</keyword>
<proteinExistence type="predicted"/>
<gene>
    <name evidence="1" type="ORF">D9611_002598</name>
</gene>